<dbReference type="PANTHER" id="PTHR47723:SF13">
    <property type="entry name" value="PUTATIVE-RELATED"/>
    <property type="match status" value="1"/>
</dbReference>
<gene>
    <name evidence="3" type="ORF">CRG98_024538</name>
</gene>
<dbReference type="Proteomes" id="UP000233551">
    <property type="component" value="Unassembled WGS sequence"/>
</dbReference>
<keyword evidence="4" id="KW-1185">Reference proteome</keyword>
<sequence length="307" mass="34884">MEPGSDRAVWKMSPTGGFSVKSTYELLVNGLLAEERFLCKLIWRWKGPQRVPGFVWLVGHGRLLTNELRFQRGISENGLCSICHTGLETTIHVLRDCDAAKMIWKQLVPRNLQHLFFSDDGEQWMIRNPSSSQSGLEGLSWALVFGAGIIFKVASNFSNLIFIADFGHQQKVRERRLVGWTKPCHGWHKLNTDGAVKGNPGCFSARSLLQDEDGRWVGGFVHDIRFSNSIVAELWAVKIGLDMVCNLGTRKPILEVDPEAVHCMLRSNRSHVGWNEAPVKDIYNLMERSWMVVVEHVYRERIDVRTG</sequence>
<reference evidence="3 4" key="1">
    <citation type="submission" date="2017-11" db="EMBL/GenBank/DDBJ databases">
        <title>De-novo sequencing of pomegranate (Punica granatum L.) genome.</title>
        <authorList>
            <person name="Akparov Z."/>
            <person name="Amiraslanov A."/>
            <person name="Hajiyeva S."/>
            <person name="Abbasov M."/>
            <person name="Kaur K."/>
            <person name="Hamwieh A."/>
            <person name="Solovyev V."/>
            <person name="Salamov A."/>
            <person name="Braich B."/>
            <person name="Kosarev P."/>
            <person name="Mahmoud A."/>
            <person name="Hajiyev E."/>
            <person name="Babayeva S."/>
            <person name="Izzatullayeva V."/>
            <person name="Mammadov A."/>
            <person name="Mammadov A."/>
            <person name="Sharifova S."/>
            <person name="Ojaghi J."/>
            <person name="Eynullazada K."/>
            <person name="Bayramov B."/>
            <person name="Abdulazimova A."/>
            <person name="Shahmuradov I."/>
        </authorList>
    </citation>
    <scope>NUCLEOTIDE SEQUENCE [LARGE SCALE GENOMIC DNA]</scope>
    <source>
        <strain evidence="4">cv. AG2017</strain>
        <tissue evidence="3">Leaf</tissue>
    </source>
</reference>
<feature type="domain" description="RNase H type-1" evidence="1">
    <location>
        <begin position="191"/>
        <end position="302"/>
    </location>
</feature>
<dbReference type="InterPro" id="IPR053151">
    <property type="entry name" value="RNase_H-like"/>
</dbReference>
<dbReference type="Gene3D" id="3.30.420.10">
    <property type="entry name" value="Ribonuclease H-like superfamily/Ribonuclease H"/>
    <property type="match status" value="1"/>
</dbReference>
<evidence type="ECO:0000313" key="3">
    <source>
        <dbReference type="EMBL" id="PKI55072.1"/>
    </source>
</evidence>
<dbReference type="SUPFAM" id="SSF53098">
    <property type="entry name" value="Ribonuclease H-like"/>
    <property type="match status" value="1"/>
</dbReference>
<evidence type="ECO:0000313" key="4">
    <source>
        <dbReference type="Proteomes" id="UP000233551"/>
    </source>
</evidence>
<dbReference type="PANTHER" id="PTHR47723">
    <property type="entry name" value="OS05G0353850 PROTEIN"/>
    <property type="match status" value="1"/>
</dbReference>
<dbReference type="Pfam" id="PF13966">
    <property type="entry name" value="zf-RVT"/>
    <property type="match status" value="1"/>
</dbReference>
<organism evidence="3 4">
    <name type="scientific">Punica granatum</name>
    <name type="common">Pomegranate</name>
    <dbReference type="NCBI Taxonomy" id="22663"/>
    <lineage>
        <taxon>Eukaryota</taxon>
        <taxon>Viridiplantae</taxon>
        <taxon>Streptophyta</taxon>
        <taxon>Embryophyta</taxon>
        <taxon>Tracheophyta</taxon>
        <taxon>Spermatophyta</taxon>
        <taxon>Magnoliopsida</taxon>
        <taxon>eudicotyledons</taxon>
        <taxon>Gunneridae</taxon>
        <taxon>Pentapetalae</taxon>
        <taxon>rosids</taxon>
        <taxon>malvids</taxon>
        <taxon>Myrtales</taxon>
        <taxon>Lythraceae</taxon>
        <taxon>Punica</taxon>
    </lineage>
</organism>
<dbReference type="InterPro" id="IPR002156">
    <property type="entry name" value="RNaseH_domain"/>
</dbReference>
<dbReference type="EMBL" id="PGOL01001724">
    <property type="protein sequence ID" value="PKI55072.1"/>
    <property type="molecule type" value="Genomic_DNA"/>
</dbReference>
<dbReference type="InterPro" id="IPR044730">
    <property type="entry name" value="RNase_H-like_dom_plant"/>
</dbReference>
<dbReference type="InterPro" id="IPR026960">
    <property type="entry name" value="RVT-Znf"/>
</dbReference>
<dbReference type="CDD" id="cd06222">
    <property type="entry name" value="RNase_H_like"/>
    <property type="match status" value="1"/>
</dbReference>
<proteinExistence type="predicted"/>
<feature type="domain" description="Reverse transcriptase zinc-binding" evidence="2">
    <location>
        <begin position="18"/>
        <end position="104"/>
    </location>
</feature>
<dbReference type="AlphaFoldDB" id="A0A2I0JFM7"/>
<dbReference type="InterPro" id="IPR012337">
    <property type="entry name" value="RNaseH-like_sf"/>
</dbReference>
<evidence type="ECO:0000259" key="2">
    <source>
        <dbReference type="Pfam" id="PF13966"/>
    </source>
</evidence>
<accession>A0A2I0JFM7</accession>
<dbReference type="GO" id="GO:0004523">
    <property type="term" value="F:RNA-DNA hybrid ribonuclease activity"/>
    <property type="evidence" value="ECO:0007669"/>
    <property type="project" value="InterPro"/>
</dbReference>
<dbReference type="Pfam" id="PF13456">
    <property type="entry name" value="RVT_3"/>
    <property type="match status" value="1"/>
</dbReference>
<name>A0A2I0JFM7_PUNGR</name>
<dbReference type="InterPro" id="IPR036397">
    <property type="entry name" value="RNaseH_sf"/>
</dbReference>
<protein>
    <recommendedName>
        <fullName evidence="5">RNase H type-1 domain-containing protein</fullName>
    </recommendedName>
</protein>
<comment type="caution">
    <text evidence="3">The sequence shown here is derived from an EMBL/GenBank/DDBJ whole genome shotgun (WGS) entry which is preliminary data.</text>
</comment>
<evidence type="ECO:0008006" key="5">
    <source>
        <dbReference type="Google" id="ProtNLM"/>
    </source>
</evidence>
<dbReference type="GO" id="GO:0003676">
    <property type="term" value="F:nucleic acid binding"/>
    <property type="evidence" value="ECO:0007669"/>
    <property type="project" value="InterPro"/>
</dbReference>
<evidence type="ECO:0000259" key="1">
    <source>
        <dbReference type="Pfam" id="PF13456"/>
    </source>
</evidence>